<name>A0A2N9Y8P1_9HYPH</name>
<dbReference type="GO" id="GO:0003677">
    <property type="term" value="F:DNA binding"/>
    <property type="evidence" value="ECO:0007669"/>
    <property type="project" value="UniProtKB-KW"/>
</dbReference>
<dbReference type="Pfam" id="PF00717">
    <property type="entry name" value="Peptidase_S24"/>
    <property type="match status" value="1"/>
</dbReference>
<dbReference type="Proteomes" id="UP000230791">
    <property type="component" value="Unassembled WGS sequence"/>
</dbReference>
<dbReference type="CDD" id="cd00093">
    <property type="entry name" value="HTH_XRE"/>
    <property type="match status" value="1"/>
</dbReference>
<evidence type="ECO:0000313" key="6">
    <source>
        <dbReference type="Proteomes" id="UP000230791"/>
    </source>
</evidence>
<gene>
    <name evidence="5" type="ORF">CEV08_08680</name>
</gene>
<proteinExistence type="predicted"/>
<dbReference type="InterPro" id="IPR001387">
    <property type="entry name" value="Cro/C1-type_HTH"/>
</dbReference>
<evidence type="ECO:0000259" key="4">
    <source>
        <dbReference type="PROSITE" id="PS50943"/>
    </source>
</evidence>
<evidence type="ECO:0000256" key="2">
    <source>
        <dbReference type="ARBA" id="ARBA00023125"/>
    </source>
</evidence>
<reference evidence="5 6" key="1">
    <citation type="submission" date="2017-06" db="EMBL/GenBank/DDBJ databases">
        <title>Draft genome of Bartonella tribocorum C635.</title>
        <authorList>
            <person name="Hadjadj L."/>
            <person name="Jiyipong T."/>
            <person name="Diene S.M."/>
            <person name="Morand S."/>
            <person name="Rolain J.-M."/>
        </authorList>
    </citation>
    <scope>NUCLEOTIDE SEQUENCE [LARGE SCALE GENOMIC DNA]</scope>
    <source>
        <strain evidence="5 6">C635</strain>
    </source>
</reference>
<accession>A0A2N9Y8P1</accession>
<dbReference type="PANTHER" id="PTHR40661">
    <property type="match status" value="1"/>
</dbReference>
<dbReference type="SUPFAM" id="SSF51306">
    <property type="entry name" value="LexA/Signal peptidase"/>
    <property type="match status" value="1"/>
</dbReference>
<keyword evidence="2" id="KW-0238">DNA-binding</keyword>
<dbReference type="InterPro" id="IPR039418">
    <property type="entry name" value="LexA-like"/>
</dbReference>
<dbReference type="CDD" id="cd06529">
    <property type="entry name" value="S24_LexA-like"/>
    <property type="match status" value="1"/>
</dbReference>
<dbReference type="EMBL" id="NJPP01000050">
    <property type="protein sequence ID" value="PIT68074.1"/>
    <property type="molecule type" value="Genomic_DNA"/>
</dbReference>
<keyword evidence="1" id="KW-0805">Transcription regulation</keyword>
<dbReference type="AlphaFoldDB" id="A0A2N9Y8P1"/>
<dbReference type="SUPFAM" id="SSF47413">
    <property type="entry name" value="lambda repressor-like DNA-binding domains"/>
    <property type="match status" value="1"/>
</dbReference>
<comment type="caution">
    <text evidence="5">The sequence shown here is derived from an EMBL/GenBank/DDBJ whole genome shotgun (WGS) entry which is preliminary data.</text>
</comment>
<evidence type="ECO:0000256" key="1">
    <source>
        <dbReference type="ARBA" id="ARBA00023015"/>
    </source>
</evidence>
<dbReference type="InterPro" id="IPR010982">
    <property type="entry name" value="Lambda_DNA-bd_dom_sf"/>
</dbReference>
<dbReference type="OrthoDB" id="9792157at2"/>
<evidence type="ECO:0000256" key="3">
    <source>
        <dbReference type="ARBA" id="ARBA00023163"/>
    </source>
</evidence>
<protein>
    <submittedName>
        <fullName evidence="5">Transcriptional regulator</fullName>
    </submittedName>
</protein>
<dbReference type="Gene3D" id="1.10.260.40">
    <property type="entry name" value="lambda repressor-like DNA-binding domains"/>
    <property type="match status" value="1"/>
</dbReference>
<evidence type="ECO:0000313" key="5">
    <source>
        <dbReference type="EMBL" id="PIT68074.1"/>
    </source>
</evidence>
<dbReference type="PANTHER" id="PTHR40661:SF3">
    <property type="entry name" value="FELS-1 PROPHAGE TRANSCRIPTIONAL REGULATOR"/>
    <property type="match status" value="1"/>
</dbReference>
<dbReference type="RefSeq" id="WP_100131222.1">
    <property type="nucleotide sequence ID" value="NZ_CADDYJ010000007.1"/>
</dbReference>
<feature type="domain" description="HTH cro/C1-type" evidence="4">
    <location>
        <begin position="30"/>
        <end position="90"/>
    </location>
</feature>
<dbReference type="PROSITE" id="PS50943">
    <property type="entry name" value="HTH_CROC1"/>
    <property type="match status" value="1"/>
</dbReference>
<organism evidence="5 6">
    <name type="scientific">Bartonella tribocorum</name>
    <dbReference type="NCBI Taxonomy" id="85701"/>
    <lineage>
        <taxon>Bacteria</taxon>
        <taxon>Pseudomonadati</taxon>
        <taxon>Pseudomonadota</taxon>
        <taxon>Alphaproteobacteria</taxon>
        <taxon>Hyphomicrobiales</taxon>
        <taxon>Bartonellaceae</taxon>
        <taxon>Bartonella</taxon>
    </lineage>
</organism>
<dbReference type="Gene3D" id="2.10.109.10">
    <property type="entry name" value="Umud Fragment, subunit A"/>
    <property type="match status" value="1"/>
</dbReference>
<keyword evidence="3" id="KW-0804">Transcription</keyword>
<dbReference type="InterPro" id="IPR015927">
    <property type="entry name" value="Peptidase_S24_S26A/B/C"/>
</dbReference>
<sequence>MKLHVSKLENDGCIQRTYNKDMTISISQWLQNALSEAGLSQSELSRQLTASLGRSIDRAAVNKMLKGTRDISARELLEISKLTGASIPTNHLVPLIGSVGAGGEIIAIDSGCLEEVEAPPSAPKGTVAVRVVGDSMFPAIEEGSLLFYSYHLPPGNLINNRAIIKTKCGKVYIKVLRLGKEKGKWVLSSINGKYADIVDVELEWCAPIDWIKPARI</sequence>
<dbReference type="InterPro" id="IPR036286">
    <property type="entry name" value="LexA/Signal_pep-like_sf"/>
</dbReference>